<accession>A0A6L5YST1</accession>
<feature type="transmembrane region" description="Helical" evidence="1">
    <location>
        <begin position="385"/>
        <end position="407"/>
    </location>
</feature>
<dbReference type="Proteomes" id="UP000474024">
    <property type="component" value="Unassembled WGS sequence"/>
</dbReference>
<evidence type="ECO:0000256" key="2">
    <source>
        <dbReference type="SAM" id="SignalP"/>
    </source>
</evidence>
<sequence length="510" mass="54589">MKRILAGLILATFFINSSSIQAFAKESNGYEEESPTTIGELGGYLEGNLKTVENLTIERKFTYEKGHGFSAERANNLSDVLKGRNATVVGDDNAKNGPDRKIVNRNGEVTLIQDKYYSTASKSVSAAFDEETGLYRYVDAEGKPMQLEVPADQYEKAVESMAKKIEAGKVPGVTDPNEASNIVRKGKVTYQQAVNITKAGNIDSLKYDAKNGMIVAAGAIGISFVLDYAICRYNGLENKEALKEASLNGLKTGGYVFATYVISSQLAKTGIPATMAPMTDAIANNLGKGLSEAILQTYGVEAAGLSSSQIAGQISKLLQSQIITGGVIVVVLTAPDIVDLFRGRISKEQLLQNLCVTVVSVGGAYVGHIAGGAIGTLILPGGGTTAGAIVGGIAGGATAGFVSKWALSKFFESDSDQMFEIISSKFETMCVDYLISQEEADDLVDDLKDKLTGSTLKDMYQSENREKFAEDLMKPLFESKVASREKIVVPTEEEVRAEMLTTMKGIVFVH</sequence>
<proteinExistence type="predicted"/>
<protein>
    <submittedName>
        <fullName evidence="3">Uncharacterized protein</fullName>
    </submittedName>
</protein>
<reference evidence="3 4" key="1">
    <citation type="submission" date="2019-08" db="EMBL/GenBank/DDBJ databases">
        <title>In-depth cultivation of the pig gut microbiome towards novel bacterial diversity and tailored functional studies.</title>
        <authorList>
            <person name="Wylensek D."/>
            <person name="Hitch T.C.A."/>
            <person name="Clavel T."/>
        </authorList>
    </citation>
    <scope>NUCLEOTIDE SEQUENCE [LARGE SCALE GENOMIC DNA]</scope>
    <source>
        <strain evidence="3 4">MUC/MUC-530-WT-4D</strain>
    </source>
</reference>
<feature type="transmembrane region" description="Helical" evidence="1">
    <location>
        <begin position="353"/>
        <end position="379"/>
    </location>
</feature>
<feature type="chain" id="PRO_5026733826" evidence="2">
    <location>
        <begin position="25"/>
        <end position="510"/>
    </location>
</feature>
<dbReference type="AlphaFoldDB" id="A0A6L5YST1"/>
<name>A0A6L5YST1_9FIRM</name>
<feature type="signal peptide" evidence="2">
    <location>
        <begin position="1"/>
        <end position="24"/>
    </location>
</feature>
<evidence type="ECO:0000313" key="3">
    <source>
        <dbReference type="EMBL" id="MST75500.1"/>
    </source>
</evidence>
<organism evidence="3 4">
    <name type="scientific">Roseburia porci</name>
    <dbReference type="NCBI Taxonomy" id="2605790"/>
    <lineage>
        <taxon>Bacteria</taxon>
        <taxon>Bacillati</taxon>
        <taxon>Bacillota</taxon>
        <taxon>Clostridia</taxon>
        <taxon>Lachnospirales</taxon>
        <taxon>Lachnospiraceae</taxon>
        <taxon>Roseburia</taxon>
    </lineage>
</organism>
<gene>
    <name evidence="3" type="ORF">FYJ75_10805</name>
</gene>
<comment type="caution">
    <text evidence="3">The sequence shown here is derived from an EMBL/GenBank/DDBJ whole genome shotgun (WGS) entry which is preliminary data.</text>
</comment>
<dbReference type="EMBL" id="VUNI01000019">
    <property type="protein sequence ID" value="MST75500.1"/>
    <property type="molecule type" value="Genomic_DNA"/>
</dbReference>
<dbReference type="RefSeq" id="WP_154430462.1">
    <property type="nucleotide sequence ID" value="NZ_VUNI01000019.1"/>
</dbReference>
<feature type="transmembrane region" description="Helical" evidence="1">
    <location>
        <begin position="322"/>
        <end position="341"/>
    </location>
</feature>
<evidence type="ECO:0000313" key="4">
    <source>
        <dbReference type="Proteomes" id="UP000474024"/>
    </source>
</evidence>
<keyword evidence="1" id="KW-1133">Transmembrane helix</keyword>
<keyword evidence="1" id="KW-0812">Transmembrane</keyword>
<keyword evidence="4" id="KW-1185">Reference proteome</keyword>
<evidence type="ECO:0000256" key="1">
    <source>
        <dbReference type="SAM" id="Phobius"/>
    </source>
</evidence>
<keyword evidence="2" id="KW-0732">Signal</keyword>
<keyword evidence="1" id="KW-0472">Membrane</keyword>